<keyword evidence="1" id="KW-0472">Membrane</keyword>
<dbReference type="Proteomes" id="UP000542342">
    <property type="component" value="Unassembled WGS sequence"/>
</dbReference>
<dbReference type="AlphaFoldDB" id="A0A7V9AC58"/>
<evidence type="ECO:0000313" key="3">
    <source>
        <dbReference type="Proteomes" id="UP000542342"/>
    </source>
</evidence>
<feature type="transmembrane region" description="Helical" evidence="1">
    <location>
        <begin position="408"/>
        <end position="428"/>
    </location>
</feature>
<evidence type="ECO:0000313" key="2">
    <source>
        <dbReference type="EMBL" id="MBA2226788.1"/>
    </source>
</evidence>
<dbReference type="Pfam" id="PF12730">
    <property type="entry name" value="ABC2_membrane_4"/>
    <property type="match status" value="1"/>
</dbReference>
<protein>
    <submittedName>
        <fullName evidence="2">ABC transporter permease</fullName>
    </submittedName>
</protein>
<feature type="transmembrane region" description="Helical" evidence="1">
    <location>
        <begin position="130"/>
        <end position="149"/>
    </location>
</feature>
<feature type="transmembrane region" description="Helical" evidence="1">
    <location>
        <begin position="280"/>
        <end position="297"/>
    </location>
</feature>
<feature type="transmembrane region" description="Helical" evidence="1">
    <location>
        <begin position="380"/>
        <end position="401"/>
    </location>
</feature>
<keyword evidence="1" id="KW-1133">Transmembrane helix</keyword>
<feature type="transmembrane region" description="Helical" evidence="1">
    <location>
        <begin position="55"/>
        <end position="77"/>
    </location>
</feature>
<feature type="transmembrane region" description="Helical" evidence="1">
    <location>
        <begin position="195"/>
        <end position="215"/>
    </location>
</feature>
<dbReference type="EMBL" id="JACEFB010000008">
    <property type="protein sequence ID" value="MBA2226788.1"/>
    <property type="molecule type" value="Genomic_DNA"/>
</dbReference>
<feature type="transmembrane region" description="Helical" evidence="1">
    <location>
        <begin position="434"/>
        <end position="455"/>
    </location>
</feature>
<evidence type="ECO:0000256" key="1">
    <source>
        <dbReference type="SAM" id="Phobius"/>
    </source>
</evidence>
<keyword evidence="3" id="KW-1185">Reference proteome</keyword>
<feature type="transmembrane region" description="Helical" evidence="1">
    <location>
        <begin position="161"/>
        <end position="183"/>
    </location>
</feature>
<accession>A0A7V9AC58</accession>
<comment type="caution">
    <text evidence="2">The sequence shown here is derived from an EMBL/GenBank/DDBJ whole genome shotgun (WGS) entry which is preliminary data.</text>
</comment>
<gene>
    <name evidence="2" type="ORF">H0921_11515</name>
</gene>
<feature type="transmembrane region" description="Helical" evidence="1">
    <location>
        <begin position="318"/>
        <end position="346"/>
    </location>
</feature>
<name>A0A7V9AC58_9BACT</name>
<keyword evidence="1" id="KW-0812">Transmembrane</keyword>
<sequence>MMLIRAMLWKEWREHSSVVLVLAIFSISMLVAVALLAQPPNPSAPATEIVRHLGLGRLATVMLVVTTGMVCGSALFASERENGTSTFLDTLPVYRAPLWLAKFLAGLVLTAGLSSIIILTAAVLGLIQSWSSVAALGIYTAMAYAWGVLGSTWTRSTLAAVGVGVLAALAAAVLLVIPLMLWWTSPGQFWLRPRGLYLFVVSMLLLPLVLSLWHFTGVDRHRLAEDRQASLRLLPFQRWTSRLSACAWLTRRQLRRSALFLLPLALFWGLMLLVPPLVPWLYWPPLALLLGVLVAVLSTSDEQTQQVYRYWGEQRLPLGSLVVTKLLGSALLLLLLLAALALPLFLRSQLSGSMQALRGYTLLAGLFRSPLFDELGWHGWRYMLLPAVYGFAAGWLCGLLIRKRVPATGVAMFLGGVGTLAWVPSLLAGGTQHWQLWTPPLVWLFTAAALLSPWVKDRLWHARGLTTLGLGLSGSVLVLAAGLGWRVLEIPDSSDGEADLAYIAALPPFDDNLAGRDMRMAAEACARQAALLANRYDQPPPTSREPAGRRQQLEERLDNALRLGWPTPQEDPALNEWLEALFREAAPPSSSPAAPTSSAWPALAHQAARDPAGIYEYPQLLAGTTTSTTYNNARRLAAVLLGRGLQLQSQAQPDRFPDHLHTCLGLVRHLRNAAPLQGFYTALDVERLTLSALDRWLEAECAPSHQALQQAAQLLEYHDRQTAPTHHFDPTPHFLAERYLLREALNAPSQWLGSYLGLNPSSLEQDPPEVEAILLAWAVPWERERTRRIVGLGLESGLRHDPVYLYGRPGFSLILGRMRNPTEMQEHERYIRTLRRVACIRLATLHYHRQFQHYPPTLDTLLRHHLLQSLPADPYASQAQPLRYRLVQAEVTTDEGRRGELLRNPPPALNQRYLLQGTASLPAELFVPAGEPLLWSVGPDQVDQGGRNVPISSTFNIGRPPDLVFLIAIPPRRTAQ</sequence>
<feature type="transmembrane region" description="Helical" evidence="1">
    <location>
        <begin position="467"/>
        <end position="488"/>
    </location>
</feature>
<proteinExistence type="predicted"/>
<reference evidence="2 3" key="1">
    <citation type="submission" date="2020-07" db="EMBL/GenBank/DDBJ databases">
        <title>Thermogemmata thermophila gen. nov., sp. nov., a novel moderate thermophilic planctomycete from a Kamchatka hot spring.</title>
        <authorList>
            <person name="Elcheninov A.G."/>
            <person name="Podosokorskaya O.A."/>
            <person name="Kovaleva O.L."/>
            <person name="Novikov A."/>
            <person name="Bonch-Osmolovskaya E.A."/>
            <person name="Toshchakov S.V."/>
            <person name="Kublanov I.V."/>
        </authorList>
    </citation>
    <scope>NUCLEOTIDE SEQUENCE [LARGE SCALE GENOMIC DNA]</scope>
    <source>
        <strain evidence="2 3">2918</strain>
    </source>
</reference>
<feature type="transmembrane region" description="Helical" evidence="1">
    <location>
        <begin position="98"/>
        <end position="124"/>
    </location>
</feature>
<organism evidence="2 3">
    <name type="scientific">Thermogemmata fonticola</name>
    <dbReference type="NCBI Taxonomy" id="2755323"/>
    <lineage>
        <taxon>Bacteria</taxon>
        <taxon>Pseudomonadati</taxon>
        <taxon>Planctomycetota</taxon>
        <taxon>Planctomycetia</taxon>
        <taxon>Gemmatales</taxon>
        <taxon>Gemmataceae</taxon>
        <taxon>Thermogemmata</taxon>
    </lineage>
</organism>
<feature type="transmembrane region" description="Helical" evidence="1">
    <location>
        <begin position="258"/>
        <end position="274"/>
    </location>
</feature>